<dbReference type="EMBL" id="MU267638">
    <property type="protein sequence ID" value="KAH7913060.1"/>
    <property type="molecule type" value="Genomic_DNA"/>
</dbReference>
<dbReference type="Proteomes" id="UP000790377">
    <property type="component" value="Unassembled WGS sequence"/>
</dbReference>
<organism evidence="1 2">
    <name type="scientific">Hygrophoropsis aurantiaca</name>
    <dbReference type="NCBI Taxonomy" id="72124"/>
    <lineage>
        <taxon>Eukaryota</taxon>
        <taxon>Fungi</taxon>
        <taxon>Dikarya</taxon>
        <taxon>Basidiomycota</taxon>
        <taxon>Agaricomycotina</taxon>
        <taxon>Agaricomycetes</taxon>
        <taxon>Agaricomycetidae</taxon>
        <taxon>Boletales</taxon>
        <taxon>Coniophorineae</taxon>
        <taxon>Hygrophoropsidaceae</taxon>
        <taxon>Hygrophoropsis</taxon>
    </lineage>
</organism>
<evidence type="ECO:0000313" key="1">
    <source>
        <dbReference type="EMBL" id="KAH7913060.1"/>
    </source>
</evidence>
<protein>
    <submittedName>
        <fullName evidence="1">Uncharacterized protein</fullName>
    </submittedName>
</protein>
<proteinExistence type="predicted"/>
<keyword evidence="2" id="KW-1185">Reference proteome</keyword>
<gene>
    <name evidence="1" type="ORF">BJ138DRAFT_1082365</name>
</gene>
<evidence type="ECO:0000313" key="2">
    <source>
        <dbReference type="Proteomes" id="UP000790377"/>
    </source>
</evidence>
<comment type="caution">
    <text evidence="1">The sequence shown here is derived from an EMBL/GenBank/DDBJ whole genome shotgun (WGS) entry which is preliminary data.</text>
</comment>
<accession>A0ACB8AIH5</accession>
<name>A0ACB8AIH5_9AGAM</name>
<reference evidence="1" key="1">
    <citation type="journal article" date="2021" name="New Phytol.">
        <title>Evolutionary innovations through gain and loss of genes in the ectomycorrhizal Boletales.</title>
        <authorList>
            <person name="Wu G."/>
            <person name="Miyauchi S."/>
            <person name="Morin E."/>
            <person name="Kuo A."/>
            <person name="Drula E."/>
            <person name="Varga T."/>
            <person name="Kohler A."/>
            <person name="Feng B."/>
            <person name="Cao Y."/>
            <person name="Lipzen A."/>
            <person name="Daum C."/>
            <person name="Hundley H."/>
            <person name="Pangilinan J."/>
            <person name="Johnson J."/>
            <person name="Barry K."/>
            <person name="LaButti K."/>
            <person name="Ng V."/>
            <person name="Ahrendt S."/>
            <person name="Min B."/>
            <person name="Choi I.G."/>
            <person name="Park H."/>
            <person name="Plett J.M."/>
            <person name="Magnuson J."/>
            <person name="Spatafora J.W."/>
            <person name="Nagy L.G."/>
            <person name="Henrissat B."/>
            <person name="Grigoriev I.V."/>
            <person name="Yang Z.L."/>
            <person name="Xu J."/>
            <person name="Martin F.M."/>
        </authorList>
    </citation>
    <scope>NUCLEOTIDE SEQUENCE</scope>
    <source>
        <strain evidence="1">ATCC 28755</strain>
    </source>
</reference>
<sequence>MAANVLWAHLLRKEPPKSNSPSDTLTVPPLAPLDKTGTSVRMLVHDTRSNLEKFSARVDTLTNGVDTARKEIGDVQKLFESEHERVLGAMADITARCQMEIKQCIGTPAQSVALEAIQRAHVSTEQNVQALHKRVDALQAVVSLHLSAKLHSFMSGCAFSCFNHNHMLFR</sequence>